<dbReference type="Pfam" id="PF01454">
    <property type="entry name" value="MAGE"/>
    <property type="match status" value="1"/>
</dbReference>
<dbReference type="OrthoDB" id="205198at2759"/>
<dbReference type="Proteomes" id="UP000292957">
    <property type="component" value="Unassembled WGS sequence"/>
</dbReference>
<feature type="domain" description="MAGE" evidence="1">
    <location>
        <begin position="13"/>
        <end position="108"/>
    </location>
</feature>
<gene>
    <name evidence="2" type="ORF">BD311DRAFT_768055</name>
</gene>
<dbReference type="AlphaFoldDB" id="A0A4Q9M969"/>
<proteinExistence type="predicted"/>
<sequence>MSEKDADLLKTTGVKKKAAPTGTKTYILRSFLDTALIEQACAPDAEIREIEQKEHVDENEEFAEDDNPVGQRSTGSIFSWHASDQLAATGILYVVLALILVEGRVVSDGTYAGISVR</sequence>
<accession>A0A4Q9M969</accession>
<reference evidence="2" key="1">
    <citation type="submission" date="2019-01" db="EMBL/GenBank/DDBJ databases">
        <title>Draft genome sequences of three monokaryotic isolates of the white-rot basidiomycete fungus Dichomitus squalens.</title>
        <authorList>
            <consortium name="DOE Joint Genome Institute"/>
            <person name="Lopez S.C."/>
            <person name="Andreopoulos B."/>
            <person name="Pangilinan J."/>
            <person name="Lipzen A."/>
            <person name="Riley R."/>
            <person name="Ahrendt S."/>
            <person name="Ng V."/>
            <person name="Barry K."/>
            <person name="Daum C."/>
            <person name="Grigoriev I.V."/>
            <person name="Hilden K.S."/>
            <person name="Makela M.R."/>
            <person name="de Vries R.P."/>
        </authorList>
    </citation>
    <scope>NUCLEOTIDE SEQUENCE [LARGE SCALE GENOMIC DNA]</scope>
    <source>
        <strain evidence="2">OM18370.1</strain>
    </source>
</reference>
<organism evidence="2">
    <name type="scientific">Dichomitus squalens</name>
    <dbReference type="NCBI Taxonomy" id="114155"/>
    <lineage>
        <taxon>Eukaryota</taxon>
        <taxon>Fungi</taxon>
        <taxon>Dikarya</taxon>
        <taxon>Basidiomycota</taxon>
        <taxon>Agaricomycotina</taxon>
        <taxon>Agaricomycetes</taxon>
        <taxon>Polyporales</taxon>
        <taxon>Polyporaceae</taxon>
        <taxon>Dichomitus</taxon>
    </lineage>
</organism>
<evidence type="ECO:0000313" key="2">
    <source>
        <dbReference type="EMBL" id="TBU23684.1"/>
    </source>
</evidence>
<dbReference type="EMBL" id="ML143498">
    <property type="protein sequence ID" value="TBU23684.1"/>
    <property type="molecule type" value="Genomic_DNA"/>
</dbReference>
<protein>
    <recommendedName>
        <fullName evidence="1">MAGE domain-containing protein</fullName>
    </recommendedName>
</protein>
<dbReference type="InterPro" id="IPR002190">
    <property type="entry name" value="MHD_dom"/>
</dbReference>
<evidence type="ECO:0000259" key="1">
    <source>
        <dbReference type="Pfam" id="PF01454"/>
    </source>
</evidence>
<name>A0A4Q9M969_9APHY</name>